<accession>A0A6C6YZY0</accession>
<dbReference type="AlphaFoldDB" id="A0A6C6YZY0"/>
<protein>
    <submittedName>
        <fullName evidence="1">Uncharacterized protein</fullName>
    </submittedName>
</protein>
<dbReference type="Proteomes" id="UP000008556">
    <property type="component" value="Chromosome"/>
</dbReference>
<evidence type="ECO:0000313" key="1">
    <source>
        <dbReference type="EMBL" id="ABX66833.1"/>
    </source>
</evidence>
<evidence type="ECO:0000313" key="2">
    <source>
        <dbReference type="Proteomes" id="UP000008556"/>
    </source>
</evidence>
<dbReference type="EMBL" id="CP000886">
    <property type="protein sequence ID" value="ABX66833.1"/>
    <property type="molecule type" value="Genomic_DNA"/>
</dbReference>
<dbReference type="KEGG" id="spq:SPAB_01426"/>
<gene>
    <name evidence="1" type="ordered locus">SPAB_01426</name>
</gene>
<sequence>MSRVNNKEVNRGQRRLTPVIFIFLRAWRRRFPADRTT</sequence>
<name>A0A6C6YZY0_SALPB</name>
<organism evidence="1 2">
    <name type="scientific">Salmonella paratyphi B (strain ATCC BAA-1250 / SPB7)</name>
    <dbReference type="NCBI Taxonomy" id="1016998"/>
    <lineage>
        <taxon>Bacteria</taxon>
        <taxon>Pseudomonadati</taxon>
        <taxon>Pseudomonadota</taxon>
        <taxon>Gammaproteobacteria</taxon>
        <taxon>Enterobacterales</taxon>
        <taxon>Enterobacteriaceae</taxon>
        <taxon>Salmonella</taxon>
    </lineage>
</organism>
<reference evidence="1 2" key="1">
    <citation type="submission" date="2007-11" db="EMBL/GenBank/DDBJ databases">
        <authorList>
            <consortium name="The Salmonella enterica serovar Paratyphi B Genome Sequencing Project"/>
            <person name="McClelland M."/>
            <person name="Sanderson E.K."/>
            <person name="Porwollik S."/>
            <person name="Spieth J."/>
            <person name="Clifton W.S."/>
            <person name="Fulton R."/>
            <person name="Cordes M."/>
            <person name="Wollam A."/>
            <person name="Shah N."/>
            <person name="Pepin K."/>
            <person name="Bhonagiri V."/>
            <person name="Nash W."/>
            <person name="Johnson M."/>
            <person name="Thiruvilangam P."/>
            <person name="Wilson R."/>
        </authorList>
    </citation>
    <scope>NUCLEOTIDE SEQUENCE [LARGE SCALE GENOMIC DNA]</scope>
    <source>
        <strain evidence="2">ATCC BAA-1250 / SPB7</strain>
    </source>
</reference>
<proteinExistence type="predicted"/>